<gene>
    <name evidence="1" type="ORF">RR46_12602</name>
</gene>
<protein>
    <submittedName>
        <fullName evidence="1">Uncharacterized protein</fullName>
    </submittedName>
</protein>
<reference evidence="1 2" key="1">
    <citation type="journal article" date="2015" name="Nat. Commun.">
        <title>Outbred genome sequencing and CRISPR/Cas9 gene editing in butterflies.</title>
        <authorList>
            <person name="Li X."/>
            <person name="Fan D."/>
            <person name="Zhang W."/>
            <person name="Liu G."/>
            <person name="Zhang L."/>
            <person name="Zhao L."/>
            <person name="Fang X."/>
            <person name="Chen L."/>
            <person name="Dong Y."/>
            <person name="Chen Y."/>
            <person name="Ding Y."/>
            <person name="Zhao R."/>
            <person name="Feng M."/>
            <person name="Zhu Y."/>
            <person name="Feng Y."/>
            <person name="Jiang X."/>
            <person name="Zhu D."/>
            <person name="Xiang H."/>
            <person name="Feng X."/>
            <person name="Li S."/>
            <person name="Wang J."/>
            <person name="Zhang G."/>
            <person name="Kronforst M.R."/>
            <person name="Wang W."/>
        </authorList>
    </citation>
    <scope>NUCLEOTIDE SEQUENCE [LARGE SCALE GENOMIC DNA]</scope>
    <source>
        <strain evidence="1">Ya'a_city_454_Px</strain>
        <tissue evidence="1">Whole body</tissue>
    </source>
</reference>
<proteinExistence type="predicted"/>
<dbReference type="EMBL" id="KQ459593">
    <property type="protein sequence ID" value="KPI96572.1"/>
    <property type="molecule type" value="Genomic_DNA"/>
</dbReference>
<accession>A0A194PTD8</accession>
<sequence length="42" mass="4767">MLKQPNYLFGLDDSTMPVRINLGNFLVKGFKKHGDKVAMVRS</sequence>
<dbReference type="AlphaFoldDB" id="A0A194PTD8"/>
<dbReference type="Proteomes" id="UP000053268">
    <property type="component" value="Unassembled WGS sequence"/>
</dbReference>
<evidence type="ECO:0000313" key="1">
    <source>
        <dbReference type="EMBL" id="KPI96572.1"/>
    </source>
</evidence>
<evidence type="ECO:0000313" key="2">
    <source>
        <dbReference type="Proteomes" id="UP000053268"/>
    </source>
</evidence>
<name>A0A194PTD8_PAPXU</name>
<keyword evidence="2" id="KW-1185">Reference proteome</keyword>
<organism evidence="1 2">
    <name type="scientific">Papilio xuthus</name>
    <name type="common">Asian swallowtail butterfly</name>
    <dbReference type="NCBI Taxonomy" id="66420"/>
    <lineage>
        <taxon>Eukaryota</taxon>
        <taxon>Metazoa</taxon>
        <taxon>Ecdysozoa</taxon>
        <taxon>Arthropoda</taxon>
        <taxon>Hexapoda</taxon>
        <taxon>Insecta</taxon>
        <taxon>Pterygota</taxon>
        <taxon>Neoptera</taxon>
        <taxon>Endopterygota</taxon>
        <taxon>Lepidoptera</taxon>
        <taxon>Glossata</taxon>
        <taxon>Ditrysia</taxon>
        <taxon>Papilionoidea</taxon>
        <taxon>Papilionidae</taxon>
        <taxon>Papilioninae</taxon>
        <taxon>Papilio</taxon>
    </lineage>
</organism>